<dbReference type="EMBL" id="JAJSOW010000100">
    <property type="protein sequence ID" value="KAI9186511.1"/>
    <property type="molecule type" value="Genomic_DNA"/>
</dbReference>
<keyword evidence="2" id="KW-1185">Reference proteome</keyword>
<accession>A0AAD5NW21</accession>
<proteinExistence type="predicted"/>
<organism evidence="1 2">
    <name type="scientific">Acer negundo</name>
    <name type="common">Box elder</name>
    <dbReference type="NCBI Taxonomy" id="4023"/>
    <lineage>
        <taxon>Eukaryota</taxon>
        <taxon>Viridiplantae</taxon>
        <taxon>Streptophyta</taxon>
        <taxon>Embryophyta</taxon>
        <taxon>Tracheophyta</taxon>
        <taxon>Spermatophyta</taxon>
        <taxon>Magnoliopsida</taxon>
        <taxon>eudicotyledons</taxon>
        <taxon>Gunneridae</taxon>
        <taxon>Pentapetalae</taxon>
        <taxon>rosids</taxon>
        <taxon>malvids</taxon>
        <taxon>Sapindales</taxon>
        <taxon>Sapindaceae</taxon>
        <taxon>Hippocastanoideae</taxon>
        <taxon>Acereae</taxon>
        <taxon>Acer</taxon>
    </lineage>
</organism>
<reference evidence="1" key="1">
    <citation type="journal article" date="2022" name="Plant J.">
        <title>Strategies of tolerance reflected in two North American maple genomes.</title>
        <authorList>
            <person name="McEvoy S.L."/>
            <person name="Sezen U.U."/>
            <person name="Trouern-Trend A."/>
            <person name="McMahon S.M."/>
            <person name="Schaberg P.G."/>
            <person name="Yang J."/>
            <person name="Wegrzyn J.L."/>
            <person name="Swenson N.G."/>
        </authorList>
    </citation>
    <scope>NUCLEOTIDE SEQUENCE</scope>
    <source>
        <strain evidence="1">91603</strain>
    </source>
</reference>
<protein>
    <submittedName>
        <fullName evidence="1">Uncharacterized protein</fullName>
    </submittedName>
</protein>
<reference evidence="1" key="2">
    <citation type="submission" date="2023-02" db="EMBL/GenBank/DDBJ databases">
        <authorList>
            <person name="Swenson N.G."/>
            <person name="Wegrzyn J.L."/>
            <person name="Mcevoy S.L."/>
        </authorList>
    </citation>
    <scope>NUCLEOTIDE SEQUENCE</scope>
    <source>
        <strain evidence="1">91603</strain>
        <tissue evidence="1">Leaf</tissue>
    </source>
</reference>
<gene>
    <name evidence="1" type="ORF">LWI28_017998</name>
</gene>
<evidence type="ECO:0000313" key="2">
    <source>
        <dbReference type="Proteomes" id="UP001064489"/>
    </source>
</evidence>
<comment type="caution">
    <text evidence="1">The sequence shown here is derived from an EMBL/GenBank/DDBJ whole genome shotgun (WGS) entry which is preliminary data.</text>
</comment>
<sequence>MEDGCPDEVSMELPIASNLVTVLVMWDGSIRNFRLVVKGHGMKTRSFKNNFKFSWILEEELSKMVKTGVALVFRPAVKCKIDEFPPLIHLVPFSFVVLDEVILLEINSVNSMPDVSKLGGENAGSCGFFEGQEAKDVGERNSHGRLEMMSLLLLLRSAAMFF</sequence>
<evidence type="ECO:0000313" key="1">
    <source>
        <dbReference type="EMBL" id="KAI9186511.1"/>
    </source>
</evidence>
<dbReference type="Proteomes" id="UP001064489">
    <property type="component" value="Chromosome 3"/>
</dbReference>
<name>A0AAD5NW21_ACENE</name>
<dbReference type="AlphaFoldDB" id="A0AAD5NW21"/>